<gene>
    <name evidence="3" type="ORF">JT362_11095</name>
</gene>
<organism evidence="3 4">
    <name type="scientific">Actinophytocola gossypii</name>
    <dbReference type="NCBI Taxonomy" id="2812003"/>
    <lineage>
        <taxon>Bacteria</taxon>
        <taxon>Bacillati</taxon>
        <taxon>Actinomycetota</taxon>
        <taxon>Actinomycetes</taxon>
        <taxon>Pseudonocardiales</taxon>
        <taxon>Pseudonocardiaceae</taxon>
    </lineage>
</organism>
<protein>
    <submittedName>
        <fullName evidence="3">Uncharacterized protein</fullName>
    </submittedName>
</protein>
<reference evidence="3 4" key="1">
    <citation type="submission" date="2021-02" db="EMBL/GenBank/DDBJ databases">
        <title>Actinophytocola xerophila sp. nov., isolated from soil of cotton cropping field.</title>
        <authorList>
            <person name="Huang R."/>
            <person name="Chen X."/>
            <person name="Ge X."/>
            <person name="Liu W."/>
        </authorList>
    </citation>
    <scope>NUCLEOTIDE SEQUENCE [LARGE SCALE GENOMIC DNA]</scope>
    <source>
        <strain evidence="3 4">S1-96</strain>
    </source>
</reference>
<evidence type="ECO:0000313" key="3">
    <source>
        <dbReference type="EMBL" id="MCT2583663.1"/>
    </source>
</evidence>
<dbReference type="EMBL" id="JAFFZE010000009">
    <property type="protein sequence ID" value="MCT2583663.1"/>
    <property type="molecule type" value="Genomic_DNA"/>
</dbReference>
<feature type="region of interest" description="Disordered" evidence="1">
    <location>
        <begin position="28"/>
        <end position="66"/>
    </location>
</feature>
<feature type="chain" id="PRO_5046349742" evidence="2">
    <location>
        <begin position="27"/>
        <end position="66"/>
    </location>
</feature>
<comment type="caution">
    <text evidence="3">The sequence shown here is derived from an EMBL/GenBank/DDBJ whole genome shotgun (WGS) entry which is preliminary data.</text>
</comment>
<feature type="signal peptide" evidence="2">
    <location>
        <begin position="1"/>
        <end position="26"/>
    </location>
</feature>
<dbReference type="RefSeq" id="WP_260191017.1">
    <property type="nucleotide sequence ID" value="NZ_JAFFZE010000009.1"/>
</dbReference>
<feature type="compositionally biased region" description="Basic and acidic residues" evidence="1">
    <location>
        <begin position="56"/>
        <end position="66"/>
    </location>
</feature>
<accession>A0ABT2J724</accession>
<keyword evidence="4" id="KW-1185">Reference proteome</keyword>
<name>A0ABT2J724_9PSEU</name>
<sequence length="66" mass="6642">MRQRVVIVAAIAAAVVGSGIAGVALAQRGAEDVEPAPESADSTSNDGPGSASEYWTDERKRNATGG</sequence>
<proteinExistence type="predicted"/>
<evidence type="ECO:0000313" key="4">
    <source>
        <dbReference type="Proteomes" id="UP001156441"/>
    </source>
</evidence>
<keyword evidence="2" id="KW-0732">Signal</keyword>
<evidence type="ECO:0000256" key="2">
    <source>
        <dbReference type="SAM" id="SignalP"/>
    </source>
</evidence>
<dbReference type="Proteomes" id="UP001156441">
    <property type="component" value="Unassembled WGS sequence"/>
</dbReference>
<evidence type="ECO:0000256" key="1">
    <source>
        <dbReference type="SAM" id="MobiDB-lite"/>
    </source>
</evidence>